<keyword evidence="1" id="KW-0472">Membrane</keyword>
<dbReference type="HOGENOM" id="CLU_1080645_0_0_7"/>
<dbReference type="Proteomes" id="UP000004662">
    <property type="component" value="Chromosome"/>
</dbReference>
<dbReference type="eggNOG" id="ENOG5031F0T">
    <property type="taxonomic scope" value="Bacteria"/>
</dbReference>
<protein>
    <submittedName>
        <fullName evidence="2">Uncharacterized protein</fullName>
    </submittedName>
</protein>
<dbReference type="Pfam" id="PF14023">
    <property type="entry name" value="Bestrophin-like"/>
    <property type="match status" value="1"/>
</dbReference>
<dbReference type="STRING" id="694327.DFW101_2303"/>
<feature type="transmembrane region" description="Helical" evidence="1">
    <location>
        <begin position="175"/>
        <end position="194"/>
    </location>
</feature>
<sequence length="257" mass="28444">MGNLFLLSEAGVIAILGLPTLLYLVAAHRRQPGPIEQLSETIANYNLFNSLYSIFLGLALVTLMVNFNTVQDDTRKEAEDIISATRLINGLSQGKPLTEKLLAYAKAVVEFDLPAMGRGEMSAQASTAFDALWNQAYAISLTSKNEESIHSLVLGELSDITKCRLTRRMKAKENLHPMIFFLIVFGYYVMLVKTSLTRVGSRKTQLAFELPMFAMVILVITTIIDLNTPFVGIVNIDTTAFRWALERATAIAALPRP</sequence>
<evidence type="ECO:0000313" key="3">
    <source>
        <dbReference type="Proteomes" id="UP000004662"/>
    </source>
</evidence>
<dbReference type="OrthoDB" id="5447235at2"/>
<proteinExistence type="predicted"/>
<keyword evidence="1" id="KW-0812">Transmembrane</keyword>
<evidence type="ECO:0000256" key="1">
    <source>
        <dbReference type="SAM" id="Phobius"/>
    </source>
</evidence>
<evidence type="ECO:0000313" key="2">
    <source>
        <dbReference type="EMBL" id="EHJ48308.1"/>
    </source>
</evidence>
<name>G7QAW7_9BACT</name>
<dbReference type="EMBL" id="CM001368">
    <property type="protein sequence ID" value="EHJ48308.1"/>
    <property type="molecule type" value="Genomic_DNA"/>
</dbReference>
<organism evidence="2 3">
    <name type="scientific">Solidesulfovibrio carbinoliphilus subsp. oakridgensis</name>
    <dbReference type="NCBI Taxonomy" id="694327"/>
    <lineage>
        <taxon>Bacteria</taxon>
        <taxon>Pseudomonadati</taxon>
        <taxon>Thermodesulfobacteriota</taxon>
        <taxon>Desulfovibrionia</taxon>
        <taxon>Desulfovibrionales</taxon>
        <taxon>Desulfovibrionaceae</taxon>
        <taxon>Solidesulfovibrio</taxon>
    </lineage>
</organism>
<dbReference type="AlphaFoldDB" id="G7QAW7"/>
<reference evidence="3" key="1">
    <citation type="journal article" date="2015" name="Genome Announc.">
        <title>High-Quality Draft Genome Sequence of Desulfovibrio carbinoliphilus FW-101-2B, an Organic Acid-Oxidizing Sulfate-Reducing Bacterium Isolated from Uranium(VI)-Contaminated Groundwater.</title>
        <authorList>
            <person name="Ramsay B.D."/>
            <person name="Hwang C."/>
            <person name="Woo H.L."/>
            <person name="Carroll S.L."/>
            <person name="Lucas S."/>
            <person name="Han J."/>
            <person name="Lapidus A.L."/>
            <person name="Cheng J.F."/>
            <person name="Goodwin L.A."/>
            <person name="Pitluck S."/>
            <person name="Peters L."/>
            <person name="Chertkov O."/>
            <person name="Held B."/>
            <person name="Detter J.C."/>
            <person name="Han C.S."/>
            <person name="Tapia R."/>
            <person name="Land M.L."/>
            <person name="Hauser L.J."/>
            <person name="Kyrpides N.C."/>
            <person name="Ivanova N.N."/>
            <person name="Mikhailova N."/>
            <person name="Pagani I."/>
            <person name="Woyke T."/>
            <person name="Arkin A.P."/>
            <person name="Dehal P."/>
            <person name="Chivian D."/>
            <person name="Criddle C.S."/>
            <person name="Wu W."/>
            <person name="Chakraborty R."/>
            <person name="Hazen T.C."/>
            <person name="Fields M.W."/>
        </authorList>
    </citation>
    <scope>NUCLEOTIDE SEQUENCE [LARGE SCALE GENOMIC DNA]</scope>
    <source>
        <strain evidence="3">FW-101-2B</strain>
    </source>
</reference>
<gene>
    <name evidence="2" type="ORF">DFW101_2303</name>
</gene>
<feature type="transmembrane region" description="Helical" evidence="1">
    <location>
        <begin position="206"/>
        <end position="224"/>
    </location>
</feature>
<feature type="transmembrane region" description="Helical" evidence="1">
    <location>
        <begin position="47"/>
        <end position="67"/>
    </location>
</feature>
<keyword evidence="3" id="KW-1185">Reference proteome</keyword>
<dbReference type="InterPro" id="IPR025333">
    <property type="entry name" value="DUF4239"/>
</dbReference>
<accession>G7QAW7</accession>
<dbReference type="RefSeq" id="WP_009181684.1">
    <property type="nucleotide sequence ID" value="NZ_CM001368.1"/>
</dbReference>
<feature type="transmembrane region" description="Helical" evidence="1">
    <location>
        <begin position="6"/>
        <end position="26"/>
    </location>
</feature>
<keyword evidence="1" id="KW-1133">Transmembrane helix</keyword>